<dbReference type="Gene3D" id="3.40.1400.10">
    <property type="entry name" value="Sugar-phosphate isomerase, RpiB/LacA/LacB"/>
    <property type="match status" value="1"/>
</dbReference>
<dbReference type="InterPro" id="IPR051812">
    <property type="entry name" value="SPI_LacAB/RpiB"/>
</dbReference>
<dbReference type="NCBIfam" id="TIGR01120">
    <property type="entry name" value="rpiB"/>
    <property type="match status" value="1"/>
</dbReference>
<evidence type="ECO:0000313" key="4">
    <source>
        <dbReference type="Proteomes" id="UP000236151"/>
    </source>
</evidence>
<dbReference type="GO" id="GO:0016861">
    <property type="term" value="F:intramolecular oxidoreductase activity, interconverting aldoses and ketoses"/>
    <property type="evidence" value="ECO:0007669"/>
    <property type="project" value="UniProtKB-ARBA"/>
</dbReference>
<comment type="similarity">
    <text evidence="1">Belongs to the LacAB/RpiB family.</text>
</comment>
<dbReference type="Proteomes" id="UP000236151">
    <property type="component" value="Unassembled WGS sequence"/>
</dbReference>
<dbReference type="RefSeq" id="WP_103080259.1">
    <property type="nucleotide sequence ID" value="NZ_CP021850.1"/>
</dbReference>
<dbReference type="NCBIfam" id="NF004051">
    <property type="entry name" value="PRK05571.1"/>
    <property type="match status" value="1"/>
</dbReference>
<dbReference type="InterPro" id="IPR004785">
    <property type="entry name" value="RpiB"/>
</dbReference>
<dbReference type="EMBL" id="NIOJ01000004">
    <property type="protein sequence ID" value="PNU01130.1"/>
    <property type="molecule type" value="Genomic_DNA"/>
</dbReference>
<evidence type="ECO:0000313" key="3">
    <source>
        <dbReference type="EMBL" id="PNU01130.1"/>
    </source>
</evidence>
<dbReference type="SUPFAM" id="SSF89623">
    <property type="entry name" value="Ribose/Galactose isomerase RpiB/AlsB"/>
    <property type="match status" value="1"/>
</dbReference>
<dbReference type="NCBIfam" id="TIGR00689">
    <property type="entry name" value="rpiB_lacA_lacB"/>
    <property type="match status" value="1"/>
</dbReference>
<dbReference type="PANTHER" id="PTHR43732:SF1">
    <property type="entry name" value="RIBOSE 5-PHOSPHATE ISOMERASE"/>
    <property type="match status" value="1"/>
</dbReference>
<dbReference type="PANTHER" id="PTHR43732">
    <property type="entry name" value="RIBOSE 5-PHOSPHATE ISOMERASE-RELATED"/>
    <property type="match status" value="1"/>
</dbReference>
<gene>
    <name evidence="3" type="primary">rpiB</name>
    <name evidence="3" type="ORF">CDQ84_03135</name>
</gene>
<accession>A0A2K2FKZ1</accession>
<evidence type="ECO:0000256" key="1">
    <source>
        <dbReference type="ARBA" id="ARBA00008754"/>
    </source>
</evidence>
<keyword evidence="2 3" id="KW-0413">Isomerase</keyword>
<dbReference type="GO" id="GO:0005975">
    <property type="term" value="P:carbohydrate metabolic process"/>
    <property type="evidence" value="ECO:0007669"/>
    <property type="project" value="InterPro"/>
</dbReference>
<dbReference type="InterPro" id="IPR003500">
    <property type="entry name" value="RpiB_LacA_LacB"/>
</dbReference>
<comment type="caution">
    <text evidence="3">The sequence shown here is derived from an EMBL/GenBank/DDBJ whole genome shotgun (WGS) entry which is preliminary data.</text>
</comment>
<proteinExistence type="inferred from homology"/>
<evidence type="ECO:0000256" key="2">
    <source>
        <dbReference type="ARBA" id="ARBA00023235"/>
    </source>
</evidence>
<protein>
    <submittedName>
        <fullName evidence="3">Ribose 5-phosphate isomerase B</fullName>
    </submittedName>
</protein>
<reference evidence="3 4" key="1">
    <citation type="submission" date="2017-06" db="EMBL/GenBank/DDBJ databases">
        <title>Investigating the central metabolism of Clostridium thermosuccinogenes.</title>
        <authorList>
            <person name="Koendjbiharie J.G."/>
            <person name="van Kranenburg R."/>
        </authorList>
    </citation>
    <scope>NUCLEOTIDE SEQUENCE [LARGE SCALE GENOMIC DNA]</scope>
    <source>
        <strain evidence="3 4">DSM 5806</strain>
    </source>
</reference>
<organism evidence="3 4">
    <name type="scientific">Clostridium thermosuccinogenes</name>
    <dbReference type="NCBI Taxonomy" id="84032"/>
    <lineage>
        <taxon>Bacteria</taxon>
        <taxon>Bacillati</taxon>
        <taxon>Bacillota</taxon>
        <taxon>Clostridia</taxon>
        <taxon>Eubacteriales</taxon>
        <taxon>Clostridiaceae</taxon>
        <taxon>Clostridium</taxon>
    </lineage>
</organism>
<dbReference type="AlphaFoldDB" id="A0A2K2FKZ1"/>
<dbReference type="InterPro" id="IPR036569">
    <property type="entry name" value="RpiB_LacA_LacB_sf"/>
</dbReference>
<dbReference type="KEGG" id="cthd:CDO33_06160"/>
<dbReference type="OrthoDB" id="1778624at2"/>
<name>A0A2K2FKZ1_9CLOT</name>
<dbReference type="PIRSF" id="PIRSF005384">
    <property type="entry name" value="RpiB_LacA_B"/>
    <property type="match status" value="1"/>
</dbReference>
<keyword evidence="4" id="KW-1185">Reference proteome</keyword>
<dbReference type="Pfam" id="PF02502">
    <property type="entry name" value="LacAB_rpiB"/>
    <property type="match status" value="1"/>
</dbReference>
<sequence>MKHIVIGCDNAAFDLKMQITKMLKQDGVEYEDVGVYSVSDEKMYPLIAKEVAERIIESGYKKEGILLCGTGIGMAITANKYRGIYAAVCHDIYSAERARLSNNTNVITMGARVIGCELAKKIVKEWLKLEFKPGSSSPKIEKIYEIEKSNFMDK</sequence>